<protein>
    <recommendedName>
        <fullName evidence="4 13">Tetraacyldisaccharide 4'-kinase</fullName>
        <ecNumber evidence="3 13">2.7.1.130</ecNumber>
    </recommendedName>
    <alternativeName>
        <fullName evidence="12 13">Lipid A 4'-kinase</fullName>
    </alternativeName>
</protein>
<dbReference type="InterPro" id="IPR003758">
    <property type="entry name" value="LpxK"/>
</dbReference>
<evidence type="ECO:0000256" key="8">
    <source>
        <dbReference type="ARBA" id="ARBA00022741"/>
    </source>
</evidence>
<keyword evidence="8 13" id="KW-0547">Nucleotide-binding</keyword>
<dbReference type="PANTHER" id="PTHR42724">
    <property type="entry name" value="TETRAACYLDISACCHARIDE 4'-KINASE"/>
    <property type="match status" value="1"/>
</dbReference>
<proteinExistence type="inferred from homology"/>
<dbReference type="Pfam" id="PF02606">
    <property type="entry name" value="LpxK"/>
    <property type="match status" value="1"/>
</dbReference>
<dbReference type="GO" id="GO:0009244">
    <property type="term" value="P:lipopolysaccharide core region biosynthetic process"/>
    <property type="evidence" value="ECO:0007669"/>
    <property type="project" value="TreeGrafter"/>
</dbReference>
<dbReference type="GO" id="GO:0005524">
    <property type="term" value="F:ATP binding"/>
    <property type="evidence" value="ECO:0007669"/>
    <property type="project" value="UniProtKB-UniRule"/>
</dbReference>
<keyword evidence="15" id="KW-1185">Reference proteome</keyword>
<dbReference type="HAMAP" id="MF_00409">
    <property type="entry name" value="LpxK"/>
    <property type="match status" value="1"/>
</dbReference>
<dbReference type="AlphaFoldDB" id="A0AAE3XJT5"/>
<dbReference type="SUPFAM" id="SSF52540">
    <property type="entry name" value="P-loop containing nucleoside triphosphate hydrolases"/>
    <property type="match status" value="1"/>
</dbReference>
<evidence type="ECO:0000313" key="15">
    <source>
        <dbReference type="Proteomes" id="UP001185092"/>
    </source>
</evidence>
<comment type="caution">
    <text evidence="13">Lacks conserved residue(s) required for the propagation of feature annotation.</text>
</comment>
<keyword evidence="9 13" id="KW-0418">Kinase</keyword>
<name>A0AAE3XJT5_9BACT</name>
<comment type="catalytic activity">
    <reaction evidence="13">
        <text>a lipid A disaccharide + ATP = a lipid IVA + ADP + H(+)</text>
        <dbReference type="Rhea" id="RHEA:67840"/>
        <dbReference type="ChEBI" id="CHEBI:15378"/>
        <dbReference type="ChEBI" id="CHEBI:30616"/>
        <dbReference type="ChEBI" id="CHEBI:176343"/>
        <dbReference type="ChEBI" id="CHEBI:176425"/>
        <dbReference type="ChEBI" id="CHEBI:456216"/>
        <dbReference type="EC" id="2.7.1.130"/>
    </reaction>
</comment>
<keyword evidence="5 13" id="KW-0444">Lipid biosynthesis</keyword>
<keyword evidence="7 13" id="KW-0808">Transferase</keyword>
<organism evidence="14 15">
    <name type="scientific">Aureibacter tunicatorum</name>
    <dbReference type="NCBI Taxonomy" id="866807"/>
    <lineage>
        <taxon>Bacteria</taxon>
        <taxon>Pseudomonadati</taxon>
        <taxon>Bacteroidota</taxon>
        <taxon>Cytophagia</taxon>
        <taxon>Cytophagales</taxon>
        <taxon>Persicobacteraceae</taxon>
        <taxon>Aureibacter</taxon>
    </lineage>
</organism>
<evidence type="ECO:0000256" key="9">
    <source>
        <dbReference type="ARBA" id="ARBA00022777"/>
    </source>
</evidence>
<reference evidence="14" key="1">
    <citation type="submission" date="2023-07" db="EMBL/GenBank/DDBJ databases">
        <title>Genomic Encyclopedia of Type Strains, Phase IV (KMG-IV): sequencing the most valuable type-strain genomes for metagenomic binning, comparative biology and taxonomic classification.</title>
        <authorList>
            <person name="Goeker M."/>
        </authorList>
    </citation>
    <scope>NUCLEOTIDE SEQUENCE</scope>
    <source>
        <strain evidence="14">DSM 26174</strain>
    </source>
</reference>
<dbReference type="GO" id="GO:0009029">
    <property type="term" value="F:lipid-A 4'-kinase activity"/>
    <property type="evidence" value="ECO:0007669"/>
    <property type="project" value="UniProtKB-UniRule"/>
</dbReference>
<keyword evidence="10 13" id="KW-0067">ATP-binding</keyword>
<dbReference type="PANTHER" id="PTHR42724:SF1">
    <property type="entry name" value="TETRAACYLDISACCHARIDE 4'-KINASE, MITOCHONDRIAL-RELATED"/>
    <property type="match status" value="1"/>
</dbReference>
<comment type="function">
    <text evidence="1 13">Transfers the gamma-phosphate of ATP to the 4'-position of a tetraacyldisaccharide 1-phosphate intermediate (termed DS-1-P) to form tetraacyldisaccharide 1,4'-bis-phosphate (lipid IVA).</text>
</comment>
<keyword evidence="6 13" id="KW-0441">Lipid A biosynthesis</keyword>
<dbReference type="EC" id="2.7.1.130" evidence="3 13"/>
<dbReference type="NCBIfam" id="TIGR00682">
    <property type="entry name" value="lpxK"/>
    <property type="match status" value="1"/>
</dbReference>
<evidence type="ECO:0000256" key="5">
    <source>
        <dbReference type="ARBA" id="ARBA00022516"/>
    </source>
</evidence>
<comment type="caution">
    <text evidence="14">The sequence shown here is derived from an EMBL/GenBank/DDBJ whole genome shotgun (WGS) entry which is preliminary data.</text>
</comment>
<dbReference type="EMBL" id="JAVDQD010000002">
    <property type="protein sequence ID" value="MDR6239076.1"/>
    <property type="molecule type" value="Genomic_DNA"/>
</dbReference>
<evidence type="ECO:0000256" key="4">
    <source>
        <dbReference type="ARBA" id="ARBA00016436"/>
    </source>
</evidence>
<evidence type="ECO:0000256" key="7">
    <source>
        <dbReference type="ARBA" id="ARBA00022679"/>
    </source>
</evidence>
<dbReference type="GO" id="GO:0009245">
    <property type="term" value="P:lipid A biosynthetic process"/>
    <property type="evidence" value="ECO:0007669"/>
    <property type="project" value="UniProtKB-UniRule"/>
</dbReference>
<evidence type="ECO:0000256" key="1">
    <source>
        <dbReference type="ARBA" id="ARBA00002274"/>
    </source>
</evidence>
<comment type="pathway">
    <text evidence="2 13">Glycolipid biosynthesis; lipid IV(A) biosynthesis; lipid IV(A) from (3R)-3-hydroxytetradecanoyl-[acyl-carrier-protein] and UDP-N-acetyl-alpha-D-glucosamine: step 6/6.</text>
</comment>
<evidence type="ECO:0000256" key="3">
    <source>
        <dbReference type="ARBA" id="ARBA00012071"/>
    </source>
</evidence>
<dbReference type="Proteomes" id="UP001185092">
    <property type="component" value="Unassembled WGS sequence"/>
</dbReference>
<accession>A0AAE3XJT5</accession>
<evidence type="ECO:0000313" key="14">
    <source>
        <dbReference type="EMBL" id="MDR6239076.1"/>
    </source>
</evidence>
<dbReference type="GO" id="GO:0005886">
    <property type="term" value="C:plasma membrane"/>
    <property type="evidence" value="ECO:0007669"/>
    <property type="project" value="TreeGrafter"/>
</dbReference>
<sequence>MKIGQLLLMPFSLIYKQATDFRNHLFNIGSKRSLKFEPFIINVGNLSVGGTGKSPMVEYLIRMLSEKYVAATLSRGYGRMTRGFRIASLDDSAQTLGDEPFQFFRKYGEDVLVTVGEERARAIPEILMAHEETNLILLDDAYQHRYVQPDVNILLTEYSKPFFNDYVLPAGRLRESRKGADRADIIIVTKCPELIENKEEYITRIRKYNENANIFFSKIKYGSPKPFQEGNTLSENVFIFTGIAKPEPFHGHIDSFLNVKGKKAFKDHHNYTEADISDLKKIVDEHENLSLITTEKDYVKFLSKELAECSKSLPLFYIPIEAELNDAVGFEKVINDKIENYFNRS</sequence>
<comment type="similarity">
    <text evidence="13">Belongs to the LpxK family.</text>
</comment>
<evidence type="ECO:0000256" key="11">
    <source>
        <dbReference type="ARBA" id="ARBA00023098"/>
    </source>
</evidence>
<gene>
    <name evidence="13" type="primary">lpxK</name>
    <name evidence="14" type="ORF">HNQ88_002113</name>
</gene>
<dbReference type="InterPro" id="IPR027417">
    <property type="entry name" value="P-loop_NTPase"/>
</dbReference>
<evidence type="ECO:0000256" key="13">
    <source>
        <dbReference type="HAMAP-Rule" id="MF_00409"/>
    </source>
</evidence>
<evidence type="ECO:0000256" key="2">
    <source>
        <dbReference type="ARBA" id="ARBA00004870"/>
    </source>
</evidence>
<evidence type="ECO:0000256" key="12">
    <source>
        <dbReference type="ARBA" id="ARBA00029757"/>
    </source>
</evidence>
<evidence type="ECO:0000256" key="10">
    <source>
        <dbReference type="ARBA" id="ARBA00022840"/>
    </source>
</evidence>
<evidence type="ECO:0000256" key="6">
    <source>
        <dbReference type="ARBA" id="ARBA00022556"/>
    </source>
</evidence>
<keyword evidence="11 13" id="KW-0443">Lipid metabolism</keyword>
<dbReference type="RefSeq" id="WP_309938597.1">
    <property type="nucleotide sequence ID" value="NZ_AP025305.1"/>
</dbReference>